<evidence type="ECO:0000256" key="5">
    <source>
        <dbReference type="ARBA" id="ARBA00022835"/>
    </source>
</evidence>
<dbReference type="InterPro" id="IPR044876">
    <property type="entry name" value="HRDC_dom_sf"/>
</dbReference>
<dbReference type="Gene3D" id="1.10.150.80">
    <property type="entry name" value="HRDC domain"/>
    <property type="match status" value="1"/>
</dbReference>
<evidence type="ECO:0000256" key="6">
    <source>
        <dbReference type="ARBA" id="ARBA00022839"/>
    </source>
</evidence>
<feature type="compositionally biased region" description="Low complexity" evidence="9">
    <location>
        <begin position="804"/>
        <end position="830"/>
    </location>
</feature>
<dbReference type="SUPFAM" id="SSF53098">
    <property type="entry name" value="Ribonuclease H-like"/>
    <property type="match status" value="1"/>
</dbReference>
<comment type="caution">
    <text evidence="11">The sequence shown here is derived from an EMBL/GenBank/DDBJ whole genome shotgun (WGS) entry which is preliminary data.</text>
</comment>
<proteinExistence type="inferred from homology"/>
<dbReference type="PANTHER" id="PTHR12124:SF47">
    <property type="entry name" value="EXOSOME COMPONENT 10"/>
    <property type="match status" value="1"/>
</dbReference>
<dbReference type="Pfam" id="PF01612">
    <property type="entry name" value="DNA_pol_A_exo1"/>
    <property type="match status" value="1"/>
</dbReference>
<dbReference type="Pfam" id="PF00570">
    <property type="entry name" value="HRDC"/>
    <property type="match status" value="1"/>
</dbReference>
<dbReference type="Proteomes" id="UP001162164">
    <property type="component" value="Unassembled WGS sequence"/>
</dbReference>
<keyword evidence="5" id="KW-0271">Exosome</keyword>
<dbReference type="InterPro" id="IPR012337">
    <property type="entry name" value="RNaseH-like_sf"/>
</dbReference>
<dbReference type="InterPro" id="IPR002562">
    <property type="entry name" value="3'-5'_exonuclease_dom"/>
</dbReference>
<evidence type="ECO:0000256" key="9">
    <source>
        <dbReference type="SAM" id="MobiDB-lite"/>
    </source>
</evidence>
<evidence type="ECO:0000256" key="7">
    <source>
        <dbReference type="ARBA" id="ARBA00023242"/>
    </source>
</evidence>
<dbReference type="SUPFAM" id="SSF47819">
    <property type="entry name" value="HRDC-like"/>
    <property type="match status" value="1"/>
</dbReference>
<feature type="compositionally biased region" description="Polar residues" evidence="9">
    <location>
        <begin position="682"/>
        <end position="701"/>
    </location>
</feature>
<evidence type="ECO:0000256" key="4">
    <source>
        <dbReference type="ARBA" id="ARBA00022801"/>
    </source>
</evidence>
<dbReference type="InterPro" id="IPR012588">
    <property type="entry name" value="Exosome-assoc_fac_Rrp6_N"/>
</dbReference>
<feature type="compositionally biased region" description="Basic residues" evidence="9">
    <location>
        <begin position="868"/>
        <end position="882"/>
    </location>
</feature>
<feature type="non-terminal residue" evidence="11">
    <location>
        <position position="949"/>
    </location>
</feature>
<comment type="subcellular location">
    <subcellularLocation>
        <location evidence="1">Nucleus</location>
    </subcellularLocation>
</comment>
<keyword evidence="2" id="KW-0698">rRNA processing</keyword>
<dbReference type="CDD" id="cd06147">
    <property type="entry name" value="Rrp6p_like_exo"/>
    <property type="match status" value="1"/>
</dbReference>
<protein>
    <recommendedName>
        <fullName evidence="10">HRDC domain-containing protein</fullName>
    </recommendedName>
</protein>
<dbReference type="SMART" id="SM00341">
    <property type="entry name" value="HRDC"/>
    <property type="match status" value="1"/>
</dbReference>
<dbReference type="InterPro" id="IPR036397">
    <property type="entry name" value="RNaseH_sf"/>
</dbReference>
<dbReference type="Gene3D" id="3.30.420.10">
    <property type="entry name" value="Ribonuclease H-like superfamily/Ribonuclease H"/>
    <property type="match status" value="1"/>
</dbReference>
<feature type="compositionally biased region" description="Low complexity" evidence="9">
    <location>
        <begin position="853"/>
        <end position="867"/>
    </location>
</feature>
<dbReference type="PANTHER" id="PTHR12124">
    <property type="entry name" value="POLYMYOSITIS/SCLERODERMA AUTOANTIGEN-RELATED"/>
    <property type="match status" value="1"/>
</dbReference>
<feature type="compositionally biased region" description="Polar residues" evidence="9">
    <location>
        <begin position="777"/>
        <end position="789"/>
    </location>
</feature>
<feature type="region of interest" description="Disordered" evidence="9">
    <location>
        <begin position="675"/>
        <end position="703"/>
    </location>
</feature>
<evidence type="ECO:0000256" key="1">
    <source>
        <dbReference type="ARBA" id="ARBA00004123"/>
    </source>
</evidence>
<dbReference type="InterPro" id="IPR049559">
    <property type="entry name" value="Rrp6p-like_exo"/>
</dbReference>
<evidence type="ECO:0000313" key="12">
    <source>
        <dbReference type="Proteomes" id="UP001162164"/>
    </source>
</evidence>
<dbReference type="PROSITE" id="PS50967">
    <property type="entry name" value="HRDC"/>
    <property type="match status" value="1"/>
</dbReference>
<feature type="compositionally biased region" description="Polar residues" evidence="9">
    <location>
        <begin position="756"/>
        <end position="767"/>
    </location>
</feature>
<keyword evidence="12" id="KW-1185">Reference proteome</keyword>
<sequence>MTATSDSEKLNVEADNEIFPGYKTVDQFTKDGYKILMEAIRNSNTLPNGRDWNFYSAHESFNAIVGTESGNILKQVNSILRTNQIDGNIRNRGLEEKTELMIEANDMILEKIANNIDEMNGIRKASVEPVQIQTVSAQLPINGSWNRVNNVTFSISSSITSEPKKSVNAIRLLTAKNIVRPQNFFKDKIVNNSKYPWEPRIKEKPNSLKPLAIFLEETTNGERVEKYSHPYEYELDRFTPFPNQLEKETPIKPIQIEDTPLVEIDKPEQLEELINELRNCSEFAVDLEHHSYRSFMGITCLMQISTREKDYLIDTLLLRDKLYMLNEVFTKPSIIKIFHGADMDIQWLQRDLSLYVVNMFDTYQAAKKLGYSGLSLAYLMQRFCNFVPDKQFQLADWRIRPLPDELKRYAREDTHYLIYIYHMLKNELIDKANGQNNVLLSVIKCSTETCKKRYFRSVLREDSHLDFYRKCKRLFDNRQLYALKELYKWRDQISRQEDESTGYVLPNHMLLQISEMLPREMQGILACCNPIPPLVRSNLLELHQIILKAKEQPLEKPILKEDTRARGTTLKMSKINVDSPLHCPHDLTKSGEFRDDLPTVLGISATDNLRNMTDIKLEIENNHSTYTVFDTLDNLDEADENENKVHSFTFLAPFERYRLVKPYIQAEEERLANERVAENAKNEGNSISTSQSEPTNVTQGPTDEERIESIRQHFLNLARKPASPAQQLEHPVENVVGTKRKRDPSPQVEPDYLETNLPSSDLNNRGFQNLRKRKSGDTSVNVNKVQKTYSQHKQKFNKKKWNKQRNNSHPNEQNGQRQNFRQQNNQWSNQTNPSGSQQLNANNDGSDGKIISNRNNQRQEQQNAGQNGKRKQQNNRKLKKKNQASNNQDFTPYDYSSVDFRQFQGGAGGIQRSQEVKSTFRRKGKKKGNKGAAIVHPGPTQVGLGIFHA</sequence>
<organism evidence="11 12">
    <name type="scientific">Molorchus minor</name>
    <dbReference type="NCBI Taxonomy" id="1323400"/>
    <lineage>
        <taxon>Eukaryota</taxon>
        <taxon>Metazoa</taxon>
        <taxon>Ecdysozoa</taxon>
        <taxon>Arthropoda</taxon>
        <taxon>Hexapoda</taxon>
        <taxon>Insecta</taxon>
        <taxon>Pterygota</taxon>
        <taxon>Neoptera</taxon>
        <taxon>Endopterygota</taxon>
        <taxon>Coleoptera</taxon>
        <taxon>Polyphaga</taxon>
        <taxon>Cucujiformia</taxon>
        <taxon>Chrysomeloidea</taxon>
        <taxon>Cerambycidae</taxon>
        <taxon>Lamiinae</taxon>
        <taxon>Monochamini</taxon>
        <taxon>Molorchus</taxon>
    </lineage>
</organism>
<dbReference type="SMART" id="SM00474">
    <property type="entry name" value="35EXOc"/>
    <property type="match status" value="1"/>
</dbReference>
<evidence type="ECO:0000259" key="10">
    <source>
        <dbReference type="PROSITE" id="PS50967"/>
    </source>
</evidence>
<accession>A0ABQ9J7J1</accession>
<name>A0ABQ9J7J1_9CUCU</name>
<evidence type="ECO:0000256" key="2">
    <source>
        <dbReference type="ARBA" id="ARBA00022552"/>
    </source>
</evidence>
<gene>
    <name evidence="11" type="ORF">NQ317_018765</name>
</gene>
<feature type="domain" description="HRDC" evidence="10">
    <location>
        <begin position="476"/>
        <end position="556"/>
    </location>
</feature>
<keyword evidence="6" id="KW-0269">Exonuclease</keyword>
<evidence type="ECO:0000256" key="8">
    <source>
        <dbReference type="ARBA" id="ARBA00043957"/>
    </source>
</evidence>
<dbReference type="InterPro" id="IPR045092">
    <property type="entry name" value="Rrp6-like"/>
</dbReference>
<dbReference type="InterPro" id="IPR010997">
    <property type="entry name" value="HRDC-like_sf"/>
</dbReference>
<evidence type="ECO:0000256" key="3">
    <source>
        <dbReference type="ARBA" id="ARBA00022722"/>
    </source>
</evidence>
<comment type="similarity">
    <text evidence="8">Belongs to the exosome component 10/RRP6 family.</text>
</comment>
<feature type="compositionally biased region" description="Basic residues" evidence="9">
    <location>
        <begin position="790"/>
        <end position="803"/>
    </location>
</feature>
<dbReference type="EMBL" id="JAPWTJ010001163">
    <property type="protein sequence ID" value="KAJ8973492.1"/>
    <property type="molecule type" value="Genomic_DNA"/>
</dbReference>
<evidence type="ECO:0000313" key="11">
    <source>
        <dbReference type="EMBL" id="KAJ8973492.1"/>
    </source>
</evidence>
<feature type="compositionally biased region" description="Polar residues" evidence="9">
    <location>
        <begin position="831"/>
        <end position="845"/>
    </location>
</feature>
<reference evidence="11" key="1">
    <citation type="journal article" date="2023" name="Insect Mol. Biol.">
        <title>Genome sequencing provides insights into the evolution of gene families encoding plant cell wall-degrading enzymes in longhorned beetles.</title>
        <authorList>
            <person name="Shin N.R."/>
            <person name="Okamura Y."/>
            <person name="Kirsch R."/>
            <person name="Pauchet Y."/>
        </authorList>
    </citation>
    <scope>NUCLEOTIDE SEQUENCE</scope>
    <source>
        <strain evidence="11">MMC_N1</strain>
    </source>
</reference>
<feature type="region of interest" description="Disordered" evidence="9">
    <location>
        <begin position="720"/>
        <end position="893"/>
    </location>
</feature>
<dbReference type="InterPro" id="IPR002121">
    <property type="entry name" value="HRDC_dom"/>
</dbReference>
<dbReference type="Pfam" id="PF08066">
    <property type="entry name" value="PMC2NT"/>
    <property type="match status" value="1"/>
</dbReference>
<keyword evidence="3" id="KW-0540">Nuclease</keyword>
<keyword evidence="4" id="KW-0378">Hydrolase</keyword>
<keyword evidence="7" id="KW-0539">Nucleus</keyword>